<keyword evidence="3" id="KW-0804">Transcription</keyword>
<dbReference type="GO" id="GO:0003700">
    <property type="term" value="F:DNA-binding transcription factor activity"/>
    <property type="evidence" value="ECO:0007669"/>
    <property type="project" value="TreeGrafter"/>
</dbReference>
<dbReference type="Gene3D" id="1.10.10.10">
    <property type="entry name" value="Winged helix-like DNA-binding domain superfamily/Winged helix DNA-binding domain"/>
    <property type="match status" value="1"/>
</dbReference>
<keyword evidence="1" id="KW-0805">Transcription regulation</keyword>
<dbReference type="PANTHER" id="PTHR30136">
    <property type="entry name" value="HELIX-TURN-HELIX TRANSCRIPTIONAL REGULATOR, ICLR FAMILY"/>
    <property type="match status" value="1"/>
</dbReference>
<gene>
    <name evidence="6" type="ORF">CC117_28080</name>
</gene>
<dbReference type="SUPFAM" id="SSF55781">
    <property type="entry name" value="GAF domain-like"/>
    <property type="match status" value="1"/>
</dbReference>
<keyword evidence="7" id="KW-1185">Reference proteome</keyword>
<reference evidence="7" key="1">
    <citation type="submission" date="2016-07" db="EMBL/GenBank/DDBJ databases">
        <title>Sequence Frankia sp. strain CcI1.17.</title>
        <authorList>
            <person name="Ghodhbane-Gtari F."/>
            <person name="Swanson E."/>
            <person name="Gueddou A."/>
            <person name="Morris K."/>
            <person name="Hezbri K."/>
            <person name="Ktari A."/>
            <person name="Nouioui I."/>
            <person name="Abebe-Akele F."/>
            <person name="Simpson S."/>
            <person name="Thomas K."/>
            <person name="Gtari M."/>
            <person name="Tisa L.S."/>
            <person name="Hurst S."/>
        </authorList>
    </citation>
    <scope>NUCLEOTIDE SEQUENCE [LARGE SCALE GENOMIC DNA]</scope>
    <source>
        <strain evidence="7">Cc1.17</strain>
    </source>
</reference>
<sequence length="253" mass="27534">MTDVPAPKPEGAPQNHRTIDRVTRILEEVVYNPGMTFVELVRALDAPKSSVHGFVRGLLAAGWVYEEGHRFYLGPALYGLTLASGGFRAGMVTDADVASLYEAAGVTVFVGVQAGDHLIYVSEFGADRLAGFAARNNIRRTMLGTAGGKAILAALPAAQRDAFLRRRKPEEAALVDQFLVEYEDIRRTRIAQNTQHSGTRSALATVVSGQSGEPVAEVTLVGPSTEILPRKERLAEMLLEHVDSWRRRAPLSR</sequence>
<dbReference type="PANTHER" id="PTHR30136:SF35">
    <property type="entry name" value="HTH-TYPE TRANSCRIPTIONAL REGULATOR RV1719"/>
    <property type="match status" value="1"/>
</dbReference>
<evidence type="ECO:0000256" key="1">
    <source>
        <dbReference type="ARBA" id="ARBA00023015"/>
    </source>
</evidence>
<dbReference type="OrthoDB" id="8479143at2"/>
<dbReference type="GO" id="GO:0045892">
    <property type="term" value="P:negative regulation of DNA-templated transcription"/>
    <property type="evidence" value="ECO:0007669"/>
    <property type="project" value="TreeGrafter"/>
</dbReference>
<keyword evidence="2" id="KW-0238">DNA-binding</keyword>
<dbReference type="InterPro" id="IPR029016">
    <property type="entry name" value="GAF-like_dom_sf"/>
</dbReference>
<name>A0A1S1QCP0_9ACTN</name>
<dbReference type="PROSITE" id="PS51077">
    <property type="entry name" value="HTH_ICLR"/>
    <property type="match status" value="1"/>
</dbReference>
<dbReference type="Pfam" id="PF01614">
    <property type="entry name" value="IclR_C"/>
    <property type="match status" value="1"/>
</dbReference>
<feature type="domain" description="HTH iclR-type" evidence="4">
    <location>
        <begin position="16"/>
        <end position="75"/>
    </location>
</feature>
<comment type="caution">
    <text evidence="6">The sequence shown here is derived from an EMBL/GenBank/DDBJ whole genome shotgun (WGS) entry which is preliminary data.</text>
</comment>
<dbReference type="SUPFAM" id="SSF46785">
    <property type="entry name" value="Winged helix' DNA-binding domain"/>
    <property type="match status" value="1"/>
</dbReference>
<dbReference type="InterPro" id="IPR050707">
    <property type="entry name" value="HTH_MetabolicPath_Reg"/>
</dbReference>
<evidence type="ECO:0000256" key="3">
    <source>
        <dbReference type="ARBA" id="ARBA00023163"/>
    </source>
</evidence>
<dbReference type="Pfam" id="PF09339">
    <property type="entry name" value="HTH_IclR"/>
    <property type="match status" value="1"/>
</dbReference>
<dbReference type="InterPro" id="IPR036390">
    <property type="entry name" value="WH_DNA-bd_sf"/>
</dbReference>
<organism evidence="6 7">
    <name type="scientific">Parafrankia colletiae</name>
    <dbReference type="NCBI Taxonomy" id="573497"/>
    <lineage>
        <taxon>Bacteria</taxon>
        <taxon>Bacillati</taxon>
        <taxon>Actinomycetota</taxon>
        <taxon>Actinomycetes</taxon>
        <taxon>Frankiales</taxon>
        <taxon>Frankiaceae</taxon>
        <taxon>Parafrankia</taxon>
    </lineage>
</organism>
<evidence type="ECO:0000256" key="2">
    <source>
        <dbReference type="ARBA" id="ARBA00023125"/>
    </source>
</evidence>
<dbReference type="PROSITE" id="PS51078">
    <property type="entry name" value="ICLR_ED"/>
    <property type="match status" value="1"/>
</dbReference>
<dbReference type="EMBL" id="MBLM01000156">
    <property type="protein sequence ID" value="OHV30024.1"/>
    <property type="molecule type" value="Genomic_DNA"/>
</dbReference>
<dbReference type="RefSeq" id="WP_071089917.1">
    <property type="nucleotide sequence ID" value="NZ_MBLM01000156.1"/>
</dbReference>
<dbReference type="Proteomes" id="UP000179627">
    <property type="component" value="Unassembled WGS sequence"/>
</dbReference>
<dbReference type="GO" id="GO:0003677">
    <property type="term" value="F:DNA binding"/>
    <property type="evidence" value="ECO:0007669"/>
    <property type="project" value="UniProtKB-KW"/>
</dbReference>
<dbReference type="AlphaFoldDB" id="A0A1S1QCP0"/>
<protein>
    <submittedName>
        <fullName evidence="6">IclR family transcriptional regulator</fullName>
    </submittedName>
</protein>
<evidence type="ECO:0000259" key="4">
    <source>
        <dbReference type="PROSITE" id="PS51077"/>
    </source>
</evidence>
<feature type="domain" description="IclR-ED" evidence="5">
    <location>
        <begin position="69"/>
        <end position="253"/>
    </location>
</feature>
<dbReference type="InterPro" id="IPR005471">
    <property type="entry name" value="Tscrpt_reg_IclR_N"/>
</dbReference>
<evidence type="ECO:0000313" key="7">
    <source>
        <dbReference type="Proteomes" id="UP000179627"/>
    </source>
</evidence>
<accession>A0A1S1QCP0</accession>
<dbReference type="InterPro" id="IPR014757">
    <property type="entry name" value="Tscrpt_reg_IclR_C"/>
</dbReference>
<dbReference type="Gene3D" id="3.30.450.40">
    <property type="match status" value="1"/>
</dbReference>
<proteinExistence type="predicted"/>
<evidence type="ECO:0000259" key="5">
    <source>
        <dbReference type="PROSITE" id="PS51078"/>
    </source>
</evidence>
<dbReference type="InterPro" id="IPR036388">
    <property type="entry name" value="WH-like_DNA-bd_sf"/>
</dbReference>
<evidence type="ECO:0000313" key="6">
    <source>
        <dbReference type="EMBL" id="OHV30024.1"/>
    </source>
</evidence>